<dbReference type="Pfam" id="PF01903">
    <property type="entry name" value="CbiX"/>
    <property type="match status" value="1"/>
</dbReference>
<feature type="region of interest" description="Disordered" evidence="3">
    <location>
        <begin position="1"/>
        <end position="33"/>
    </location>
</feature>
<proteinExistence type="predicted"/>
<keyword evidence="2" id="KW-0456">Lyase</keyword>
<evidence type="ECO:0008006" key="6">
    <source>
        <dbReference type="Google" id="ProtNLM"/>
    </source>
</evidence>
<evidence type="ECO:0000313" key="4">
    <source>
        <dbReference type="EMBL" id="OIV35793.1"/>
    </source>
</evidence>
<dbReference type="SUPFAM" id="SSF53800">
    <property type="entry name" value="Chelatase"/>
    <property type="match status" value="1"/>
</dbReference>
<dbReference type="RefSeq" id="WP_071658245.1">
    <property type="nucleotide sequence ID" value="NZ_MLCF01000129.1"/>
</dbReference>
<feature type="region of interest" description="Disordered" evidence="3">
    <location>
        <begin position="288"/>
        <end position="313"/>
    </location>
</feature>
<evidence type="ECO:0000256" key="1">
    <source>
        <dbReference type="ARBA" id="ARBA00022723"/>
    </source>
</evidence>
<reference evidence="4 5" key="1">
    <citation type="submission" date="2016-10" db="EMBL/GenBank/DDBJ databases">
        <title>Genome sequence of Streptomyces gilvigriseus MUSC 26.</title>
        <authorList>
            <person name="Lee L.-H."/>
            <person name="Ser H.-L."/>
        </authorList>
    </citation>
    <scope>NUCLEOTIDE SEQUENCE [LARGE SCALE GENOMIC DNA]</scope>
    <source>
        <strain evidence="4 5">MUSC 26</strain>
    </source>
</reference>
<dbReference type="OrthoDB" id="4323079at2"/>
<feature type="compositionally biased region" description="Low complexity" evidence="3">
    <location>
        <begin position="288"/>
        <end position="299"/>
    </location>
</feature>
<sequence>MSSAPDHEPALPVRVPRSRAAGGRHRRPESVEVPPDAPALVLAVPGAYTSDHRFLAAELAGLARAEQPGADVRYGFLEGSEDSLADALHACADARKEAIAAGGAAAVVVPLLAAPHPALEDAVRAAVAAAGVPAPVTTALGPHPLLAEALHVRLSEAGLARADRARLFAVSTAADGIVLGSVGGADAAEATEATGVLLAARLAVQVATVTLDGPEGAQAAVDAVARLRAAGVQRPVLAAGAIGPELPQGLLAGAAAAAGCPHAEPLGAYGGIGRLALLRYTAAMPEQPEAPAAPEAVAPGSGERRAHAAPTQL</sequence>
<dbReference type="Gene3D" id="3.40.50.1400">
    <property type="match status" value="1"/>
</dbReference>
<dbReference type="GO" id="GO:0016829">
    <property type="term" value="F:lyase activity"/>
    <property type="evidence" value="ECO:0007669"/>
    <property type="project" value="UniProtKB-KW"/>
</dbReference>
<organism evidence="4 5">
    <name type="scientific">Mangrovactinospora gilvigrisea</name>
    <dbReference type="NCBI Taxonomy" id="1428644"/>
    <lineage>
        <taxon>Bacteria</taxon>
        <taxon>Bacillati</taxon>
        <taxon>Actinomycetota</taxon>
        <taxon>Actinomycetes</taxon>
        <taxon>Kitasatosporales</taxon>
        <taxon>Streptomycetaceae</taxon>
        <taxon>Mangrovactinospora</taxon>
    </lineage>
</organism>
<evidence type="ECO:0000256" key="2">
    <source>
        <dbReference type="ARBA" id="ARBA00023239"/>
    </source>
</evidence>
<name>A0A1J7BQR6_9ACTN</name>
<dbReference type="Proteomes" id="UP000243342">
    <property type="component" value="Unassembled WGS sequence"/>
</dbReference>
<gene>
    <name evidence="4" type="ORF">BIV57_19680</name>
</gene>
<comment type="caution">
    <text evidence="4">The sequence shown here is derived from an EMBL/GenBank/DDBJ whole genome shotgun (WGS) entry which is preliminary data.</text>
</comment>
<protein>
    <recommendedName>
        <fullName evidence="6">Cobalamin biosynthesis protein CbiX</fullName>
    </recommendedName>
</protein>
<evidence type="ECO:0000313" key="5">
    <source>
        <dbReference type="Proteomes" id="UP000243342"/>
    </source>
</evidence>
<dbReference type="EMBL" id="MLCF01000129">
    <property type="protein sequence ID" value="OIV35793.1"/>
    <property type="molecule type" value="Genomic_DNA"/>
</dbReference>
<dbReference type="GO" id="GO:0046872">
    <property type="term" value="F:metal ion binding"/>
    <property type="evidence" value="ECO:0007669"/>
    <property type="project" value="UniProtKB-KW"/>
</dbReference>
<evidence type="ECO:0000256" key="3">
    <source>
        <dbReference type="SAM" id="MobiDB-lite"/>
    </source>
</evidence>
<dbReference type="STRING" id="1428644.BIV57_19680"/>
<dbReference type="InterPro" id="IPR002762">
    <property type="entry name" value="CbiX-like"/>
</dbReference>
<dbReference type="AlphaFoldDB" id="A0A1J7BQR6"/>
<accession>A0A1J7BQR6</accession>
<keyword evidence="5" id="KW-1185">Reference proteome</keyword>
<keyword evidence="1" id="KW-0479">Metal-binding</keyword>